<dbReference type="PANTHER" id="PTHR10094:SF25">
    <property type="entry name" value="SCP2 STEROL-BINDING DOMAIN-CONTAINING PROTEIN 1"/>
    <property type="match status" value="1"/>
</dbReference>
<evidence type="ECO:0000256" key="1">
    <source>
        <dbReference type="ARBA" id="ARBA00004275"/>
    </source>
</evidence>
<dbReference type="SUPFAM" id="SSF55718">
    <property type="entry name" value="SCP-like"/>
    <property type="match status" value="1"/>
</dbReference>
<dbReference type="InterPro" id="IPR036527">
    <property type="entry name" value="SCP2_sterol-bd_dom_sf"/>
</dbReference>
<evidence type="ECO:0000313" key="3">
    <source>
        <dbReference type="EMBL" id="PRT53571.1"/>
    </source>
</evidence>
<dbReference type="GO" id="GO:0005777">
    <property type="term" value="C:peroxisome"/>
    <property type="evidence" value="ECO:0007669"/>
    <property type="project" value="UniProtKB-SubCell"/>
</dbReference>
<name>A0A2T0FF01_9ASCO</name>
<dbReference type="Proteomes" id="UP000238350">
    <property type="component" value="Unassembled WGS sequence"/>
</dbReference>
<dbReference type="EMBL" id="NDIQ01000001">
    <property type="protein sequence ID" value="PRT53571.1"/>
    <property type="molecule type" value="Genomic_DNA"/>
</dbReference>
<dbReference type="PANTHER" id="PTHR10094">
    <property type="entry name" value="STEROL CARRIER PROTEIN 2 SCP-2 FAMILY PROTEIN"/>
    <property type="match status" value="1"/>
</dbReference>
<evidence type="ECO:0000259" key="2">
    <source>
        <dbReference type="Pfam" id="PF02036"/>
    </source>
</evidence>
<protein>
    <submittedName>
        <fullName evidence="3">Fatty acid-binding protein</fullName>
    </submittedName>
</protein>
<dbReference type="AlphaFoldDB" id="A0A2T0FF01"/>
<dbReference type="RefSeq" id="XP_024663517.1">
    <property type="nucleotide sequence ID" value="XM_024807749.1"/>
</dbReference>
<keyword evidence="4" id="KW-1185">Reference proteome</keyword>
<dbReference type="Gene3D" id="3.30.1050.10">
    <property type="entry name" value="SCP2 sterol-binding domain"/>
    <property type="match status" value="1"/>
</dbReference>
<dbReference type="STRING" id="45607.A0A2T0FF01"/>
<gene>
    <name evidence="3" type="ORF">B9G98_01191</name>
</gene>
<comment type="caution">
    <text evidence="3">The sequence shown here is derived from an EMBL/GenBank/DDBJ whole genome shotgun (WGS) entry which is preliminary data.</text>
</comment>
<dbReference type="InterPro" id="IPR003033">
    <property type="entry name" value="SCP2_sterol-bd_dom"/>
</dbReference>
<dbReference type="GeneID" id="36514940"/>
<dbReference type="FunFam" id="3.30.1050.10:FF:000001">
    <property type="entry name" value="Putative Non-specific lipid-transfer protein"/>
    <property type="match status" value="1"/>
</dbReference>
<evidence type="ECO:0000313" key="4">
    <source>
        <dbReference type="Proteomes" id="UP000238350"/>
    </source>
</evidence>
<reference evidence="3 4" key="1">
    <citation type="submission" date="2017-04" db="EMBL/GenBank/DDBJ databases">
        <title>Genome sequencing of [Candida] sorbophila.</title>
        <authorList>
            <person name="Ahn J.O."/>
        </authorList>
    </citation>
    <scope>NUCLEOTIDE SEQUENCE [LARGE SCALE GENOMIC DNA]</scope>
    <source>
        <strain evidence="3 4">DS02</strain>
    </source>
</reference>
<dbReference type="OrthoDB" id="10265837at2759"/>
<feature type="domain" description="SCP2" evidence="2">
    <location>
        <begin position="23"/>
        <end position="118"/>
    </location>
</feature>
<accession>A0A2T0FF01</accession>
<sequence>MTLSDPAFPSSAAFDVLAKGMEDAALKQKYIKQANVLVQFDIKNKDGKTASWYLDAKNKGEVGKGKAPSKADITLIIGDADMHQLFEGKANPQKLFMSGKLKVKGNVMKAAALEPVLKAARTEAKL</sequence>
<organism evidence="3 4">
    <name type="scientific">Wickerhamiella sorbophila</name>
    <dbReference type="NCBI Taxonomy" id="45607"/>
    <lineage>
        <taxon>Eukaryota</taxon>
        <taxon>Fungi</taxon>
        <taxon>Dikarya</taxon>
        <taxon>Ascomycota</taxon>
        <taxon>Saccharomycotina</taxon>
        <taxon>Dipodascomycetes</taxon>
        <taxon>Dipodascales</taxon>
        <taxon>Trichomonascaceae</taxon>
        <taxon>Wickerhamiella</taxon>
    </lineage>
</organism>
<dbReference type="GO" id="GO:0005829">
    <property type="term" value="C:cytosol"/>
    <property type="evidence" value="ECO:0007669"/>
    <property type="project" value="TreeGrafter"/>
</dbReference>
<comment type="subcellular location">
    <subcellularLocation>
        <location evidence="1">Peroxisome</location>
    </subcellularLocation>
</comment>
<dbReference type="Pfam" id="PF02036">
    <property type="entry name" value="SCP2"/>
    <property type="match status" value="1"/>
</dbReference>
<proteinExistence type="predicted"/>